<accession>M2QRC7</accession>
<dbReference type="Proteomes" id="UP000016930">
    <property type="component" value="Unassembled WGS sequence"/>
</dbReference>
<organism evidence="2 3">
    <name type="scientific">Ceriporiopsis subvermispora (strain B)</name>
    <name type="common">White-rot fungus</name>
    <name type="synonym">Gelatoporia subvermispora</name>
    <dbReference type="NCBI Taxonomy" id="914234"/>
    <lineage>
        <taxon>Eukaryota</taxon>
        <taxon>Fungi</taxon>
        <taxon>Dikarya</taxon>
        <taxon>Basidiomycota</taxon>
        <taxon>Agaricomycotina</taxon>
        <taxon>Agaricomycetes</taxon>
        <taxon>Polyporales</taxon>
        <taxon>Gelatoporiaceae</taxon>
        <taxon>Gelatoporia</taxon>
    </lineage>
</organism>
<dbReference type="OrthoDB" id="2803839at2759"/>
<name>M2QRC7_CERS8</name>
<sequence>MDAPSSPAYEPPPCGQSATTPGKRKATSDDPEASDDEHNELELSDEIGSSAMQSSPLVASKSSTTPSLKQLGRHLAKRSKLRPDQLQEVDSFTMAATKAERDVHLLVHILSVKNTLEKIVVEQPKFEVTKYLDDNIKRIALSVLLSANLARYTGPSAVTPVEERLKRDRFGMPPNVERNTADWKKVIQKIQYHQTQIRANFKRLIEASVEDKDPAQHDTVFALAKSMAVGACDVTVGLCARVALMRHVYMNGKPDKDFWPKVNEKLASIRNTAQGNKKRFSRGMTHYLTKDHEVHGISNADEGCDNVVQTKFQQEIDDALES</sequence>
<dbReference type="HOGENOM" id="CLU_821362_0_0_1"/>
<keyword evidence="3" id="KW-1185">Reference proteome</keyword>
<evidence type="ECO:0000313" key="2">
    <source>
        <dbReference type="EMBL" id="EMD34745.1"/>
    </source>
</evidence>
<evidence type="ECO:0000313" key="3">
    <source>
        <dbReference type="Proteomes" id="UP000016930"/>
    </source>
</evidence>
<feature type="region of interest" description="Disordered" evidence="1">
    <location>
        <begin position="1"/>
        <end position="82"/>
    </location>
</feature>
<evidence type="ECO:0000256" key="1">
    <source>
        <dbReference type="SAM" id="MobiDB-lite"/>
    </source>
</evidence>
<dbReference type="EMBL" id="KB445802">
    <property type="protein sequence ID" value="EMD34745.1"/>
    <property type="molecule type" value="Genomic_DNA"/>
</dbReference>
<feature type="compositionally biased region" description="Basic residues" evidence="1">
    <location>
        <begin position="71"/>
        <end position="80"/>
    </location>
</feature>
<protein>
    <submittedName>
        <fullName evidence="2">Uncharacterized protein</fullName>
    </submittedName>
</protein>
<feature type="compositionally biased region" description="Polar residues" evidence="1">
    <location>
        <begin position="50"/>
        <end position="68"/>
    </location>
</feature>
<proteinExistence type="predicted"/>
<reference evidence="2 3" key="1">
    <citation type="journal article" date="2012" name="Proc. Natl. Acad. Sci. U.S.A.">
        <title>Comparative genomics of Ceriporiopsis subvermispora and Phanerochaete chrysosporium provide insight into selective ligninolysis.</title>
        <authorList>
            <person name="Fernandez-Fueyo E."/>
            <person name="Ruiz-Duenas F.J."/>
            <person name="Ferreira P."/>
            <person name="Floudas D."/>
            <person name="Hibbett D.S."/>
            <person name="Canessa P."/>
            <person name="Larrondo L.F."/>
            <person name="James T.Y."/>
            <person name="Seelenfreund D."/>
            <person name="Lobos S."/>
            <person name="Polanco R."/>
            <person name="Tello M."/>
            <person name="Honda Y."/>
            <person name="Watanabe T."/>
            <person name="Watanabe T."/>
            <person name="Ryu J.S."/>
            <person name="Kubicek C.P."/>
            <person name="Schmoll M."/>
            <person name="Gaskell J."/>
            <person name="Hammel K.E."/>
            <person name="St John F.J."/>
            <person name="Vanden Wymelenberg A."/>
            <person name="Sabat G."/>
            <person name="Splinter BonDurant S."/>
            <person name="Syed K."/>
            <person name="Yadav J.S."/>
            <person name="Doddapaneni H."/>
            <person name="Subramanian V."/>
            <person name="Lavin J.L."/>
            <person name="Oguiza J.A."/>
            <person name="Perez G."/>
            <person name="Pisabarro A.G."/>
            <person name="Ramirez L."/>
            <person name="Santoyo F."/>
            <person name="Master E."/>
            <person name="Coutinho P.M."/>
            <person name="Henrissat B."/>
            <person name="Lombard V."/>
            <person name="Magnuson J.K."/>
            <person name="Kuees U."/>
            <person name="Hori C."/>
            <person name="Igarashi K."/>
            <person name="Samejima M."/>
            <person name="Held B.W."/>
            <person name="Barry K.W."/>
            <person name="LaButti K.M."/>
            <person name="Lapidus A."/>
            <person name="Lindquist E.A."/>
            <person name="Lucas S.M."/>
            <person name="Riley R."/>
            <person name="Salamov A.A."/>
            <person name="Hoffmeister D."/>
            <person name="Schwenk D."/>
            <person name="Hadar Y."/>
            <person name="Yarden O."/>
            <person name="de Vries R.P."/>
            <person name="Wiebenga A."/>
            <person name="Stenlid J."/>
            <person name="Eastwood D."/>
            <person name="Grigoriev I.V."/>
            <person name="Berka R.M."/>
            <person name="Blanchette R.A."/>
            <person name="Kersten P."/>
            <person name="Martinez A.T."/>
            <person name="Vicuna R."/>
            <person name="Cullen D."/>
        </authorList>
    </citation>
    <scope>NUCLEOTIDE SEQUENCE [LARGE SCALE GENOMIC DNA]</scope>
    <source>
        <strain evidence="2 3">B</strain>
    </source>
</reference>
<feature type="compositionally biased region" description="Acidic residues" evidence="1">
    <location>
        <begin position="29"/>
        <end position="45"/>
    </location>
</feature>
<dbReference type="AlphaFoldDB" id="M2QRC7"/>
<gene>
    <name evidence="2" type="ORF">CERSUDRAFT_75670</name>
</gene>